<keyword evidence="6" id="KW-1185">Reference proteome</keyword>
<name>A0A498H219_9EURY</name>
<dbReference type="PROSITE" id="PS51161">
    <property type="entry name" value="ATP_CONE"/>
    <property type="match status" value="1"/>
</dbReference>
<evidence type="ECO:0000256" key="1">
    <source>
        <dbReference type="ARBA" id="ARBA00022741"/>
    </source>
</evidence>
<sequence length="93" mass="10585">MVDVVKRDGRREPFVPEKITVSAVKAGAPLEDARRIAQGVERAAHDGISTDEIRRRVLEQLRDQNAGWEQNWLVYDRAVKKRKAAEIPQPVAR</sequence>
<evidence type="ECO:0000256" key="2">
    <source>
        <dbReference type="ARBA" id="ARBA00022840"/>
    </source>
</evidence>
<dbReference type="AlphaFoldDB" id="A0A498H219"/>
<dbReference type="InterPro" id="IPR005144">
    <property type="entry name" value="ATP-cone_dom"/>
</dbReference>
<organism evidence="5 6">
    <name type="scientific">Methanoculleus taiwanensis</name>
    <dbReference type="NCBI Taxonomy" id="1550565"/>
    <lineage>
        <taxon>Archaea</taxon>
        <taxon>Methanobacteriati</taxon>
        <taxon>Methanobacteriota</taxon>
        <taxon>Stenosarchaea group</taxon>
        <taxon>Methanomicrobia</taxon>
        <taxon>Methanomicrobiales</taxon>
        <taxon>Methanomicrobiaceae</taxon>
        <taxon>Methanoculleus</taxon>
    </lineage>
</organism>
<comment type="caution">
    <text evidence="5">The sequence shown here is derived from an EMBL/GenBank/DDBJ whole genome shotgun (WGS) entry which is preliminary data.</text>
</comment>
<dbReference type="Pfam" id="PF03477">
    <property type="entry name" value="ATP-cone"/>
    <property type="match status" value="1"/>
</dbReference>
<keyword evidence="1 3" id="KW-0547">Nucleotide-binding</keyword>
<dbReference type="OrthoDB" id="39386at2157"/>
<proteinExistence type="predicted"/>
<feature type="domain" description="ATP-cone" evidence="4">
    <location>
        <begin position="2"/>
        <end position="93"/>
    </location>
</feature>
<dbReference type="RefSeq" id="WP_128694249.1">
    <property type="nucleotide sequence ID" value="NZ_LHQS01000002.1"/>
</dbReference>
<evidence type="ECO:0000256" key="3">
    <source>
        <dbReference type="PROSITE-ProRule" id="PRU00492"/>
    </source>
</evidence>
<reference evidence="5 6" key="1">
    <citation type="journal article" date="2015" name="Int. J. Syst. Evol. Microbiol.">
        <title>Methanoculleus taiwanensis sp. nov., a methanogen isolated from deep marine sediment at the deformation front area near Taiwan.</title>
        <authorList>
            <person name="Weng C.Y."/>
            <person name="Chen S.C."/>
            <person name="Lai M.C."/>
            <person name="Wu S.Y."/>
            <person name="Lin S."/>
            <person name="Yang T.F."/>
            <person name="Chen P.C."/>
        </authorList>
    </citation>
    <scope>NUCLEOTIDE SEQUENCE [LARGE SCALE GENOMIC DNA]</scope>
    <source>
        <strain evidence="5 6">CYW4</strain>
    </source>
</reference>
<accession>A0A498H219</accession>
<dbReference type="Proteomes" id="UP000290932">
    <property type="component" value="Unassembled WGS sequence"/>
</dbReference>
<evidence type="ECO:0000313" key="6">
    <source>
        <dbReference type="Proteomes" id="UP000290932"/>
    </source>
</evidence>
<dbReference type="EMBL" id="LHQS01000002">
    <property type="protein sequence ID" value="RXE56457.1"/>
    <property type="molecule type" value="Genomic_DNA"/>
</dbReference>
<protein>
    <submittedName>
        <fullName evidence="5">ATPase</fullName>
    </submittedName>
</protein>
<evidence type="ECO:0000259" key="4">
    <source>
        <dbReference type="PROSITE" id="PS51161"/>
    </source>
</evidence>
<gene>
    <name evidence="5" type="ORF">ABH15_10295</name>
</gene>
<evidence type="ECO:0000313" key="5">
    <source>
        <dbReference type="EMBL" id="RXE56457.1"/>
    </source>
</evidence>
<dbReference type="GO" id="GO:0005524">
    <property type="term" value="F:ATP binding"/>
    <property type="evidence" value="ECO:0007669"/>
    <property type="project" value="UniProtKB-UniRule"/>
</dbReference>
<keyword evidence="2 3" id="KW-0067">ATP-binding</keyword>